<feature type="domain" description="BZIP" evidence="3">
    <location>
        <begin position="441"/>
        <end position="490"/>
    </location>
</feature>
<dbReference type="GO" id="GO:0003700">
    <property type="term" value="F:DNA-binding transcription factor activity"/>
    <property type="evidence" value="ECO:0007669"/>
    <property type="project" value="InterPro"/>
</dbReference>
<feature type="compositionally biased region" description="Basic and acidic residues" evidence="1">
    <location>
        <begin position="443"/>
        <end position="452"/>
    </location>
</feature>
<evidence type="ECO:0000256" key="1">
    <source>
        <dbReference type="SAM" id="MobiDB-lite"/>
    </source>
</evidence>
<dbReference type="CDD" id="cd14687">
    <property type="entry name" value="bZIP_ATF2"/>
    <property type="match status" value="1"/>
</dbReference>
<evidence type="ECO:0000259" key="3">
    <source>
        <dbReference type="PROSITE" id="PS50217"/>
    </source>
</evidence>
<evidence type="ECO:0000313" key="5">
    <source>
        <dbReference type="Proteomes" id="UP000475862"/>
    </source>
</evidence>
<sequence length="519" mass="58303">MCLIPTINVFWSFFFVAIKRTNTAITTVTTTPPDPLSPIPTTEELSPSQPPLLMLSSSPQQHQLNLPLLTPVIPSVTTSMSMMTTTTTTSTEQHNEQQQLPTPNTFIRHCDDMGLFHDLQNIVVMSSLTGPTGETTISTASESTAAKVVTTTTSTGQSTSSSLFDSSSTAIVTTMMMANPFDETFKQAVLQQQKNEANPSEHLFNHNNNNDGDLNTPFIPTTTVVNATNNSTNVKTSTSIDMISTTTAAVESNKINTSTIPQSQAEPQQNIYITSTAEAPTRSVLVMMVEQPQQQSRNSTLTIQPEHQQHQQIIDQHKFIVPTTTATTNVIDTTIITHHDQDLYDEEVEVENSHVVINVGNDSNTIKQALKQNLLVKQLLQRRQKSPLITESRDKLDQLLQQQNNDIDIVTNIDRLEHENYNSNGQEDEDSNNQKQQQLTQKRKQEMLERNRSAAKRCRIKRKQRWELLSEENRKLKIENGRLREALSKLISHRCNNLQQHQTEQSAIIQGIFKHNDDV</sequence>
<dbReference type="SUPFAM" id="SSF57959">
    <property type="entry name" value="Leucine zipper domain"/>
    <property type="match status" value="1"/>
</dbReference>
<dbReference type="AlphaFoldDB" id="A0A6G0T923"/>
<gene>
    <name evidence="4" type="ORF">AGLY_012729</name>
</gene>
<accession>A0A6G0T923</accession>
<keyword evidence="5" id="KW-1185">Reference proteome</keyword>
<reference evidence="4 5" key="1">
    <citation type="submission" date="2019-08" db="EMBL/GenBank/DDBJ databases">
        <title>The genome of the soybean aphid Biotype 1, its phylome, world population structure and adaptation to the North American continent.</title>
        <authorList>
            <person name="Giordano R."/>
            <person name="Donthu R.K."/>
            <person name="Hernandez A.G."/>
            <person name="Wright C.L."/>
            <person name="Zimin A.V."/>
        </authorList>
    </citation>
    <scope>NUCLEOTIDE SEQUENCE [LARGE SCALE GENOMIC DNA]</scope>
    <source>
        <tissue evidence="4">Whole aphids</tissue>
    </source>
</reference>
<dbReference type="PROSITE" id="PS50217">
    <property type="entry name" value="BZIP"/>
    <property type="match status" value="1"/>
</dbReference>
<dbReference type="Gene3D" id="1.20.5.170">
    <property type="match status" value="1"/>
</dbReference>
<feature type="signal peptide" evidence="2">
    <location>
        <begin position="1"/>
        <end position="23"/>
    </location>
</feature>
<feature type="region of interest" description="Disordered" evidence="1">
    <location>
        <begin position="421"/>
        <end position="454"/>
    </location>
</feature>
<name>A0A6G0T923_APHGL</name>
<dbReference type="InterPro" id="IPR046347">
    <property type="entry name" value="bZIP_sf"/>
</dbReference>
<dbReference type="Proteomes" id="UP000475862">
    <property type="component" value="Unassembled WGS sequence"/>
</dbReference>
<dbReference type="InterPro" id="IPR004827">
    <property type="entry name" value="bZIP"/>
</dbReference>
<dbReference type="OrthoDB" id="6621867at2759"/>
<protein>
    <recommendedName>
        <fullName evidence="3">BZIP domain-containing protein</fullName>
    </recommendedName>
</protein>
<feature type="chain" id="PRO_5026311166" description="BZIP domain-containing protein" evidence="2">
    <location>
        <begin position="24"/>
        <end position="519"/>
    </location>
</feature>
<dbReference type="GO" id="GO:0005634">
    <property type="term" value="C:nucleus"/>
    <property type="evidence" value="ECO:0007669"/>
    <property type="project" value="UniProtKB-ARBA"/>
</dbReference>
<keyword evidence="2" id="KW-0732">Signal</keyword>
<organism evidence="4 5">
    <name type="scientific">Aphis glycines</name>
    <name type="common">Soybean aphid</name>
    <dbReference type="NCBI Taxonomy" id="307491"/>
    <lineage>
        <taxon>Eukaryota</taxon>
        <taxon>Metazoa</taxon>
        <taxon>Ecdysozoa</taxon>
        <taxon>Arthropoda</taxon>
        <taxon>Hexapoda</taxon>
        <taxon>Insecta</taxon>
        <taxon>Pterygota</taxon>
        <taxon>Neoptera</taxon>
        <taxon>Paraneoptera</taxon>
        <taxon>Hemiptera</taxon>
        <taxon>Sternorrhyncha</taxon>
        <taxon>Aphidomorpha</taxon>
        <taxon>Aphidoidea</taxon>
        <taxon>Aphididae</taxon>
        <taxon>Aphidini</taxon>
        <taxon>Aphis</taxon>
        <taxon>Aphis</taxon>
    </lineage>
</organism>
<dbReference type="Pfam" id="PF07716">
    <property type="entry name" value="bZIP_2"/>
    <property type="match status" value="1"/>
</dbReference>
<comment type="caution">
    <text evidence="4">The sequence shown here is derived from an EMBL/GenBank/DDBJ whole genome shotgun (WGS) entry which is preliminary data.</text>
</comment>
<proteinExistence type="predicted"/>
<dbReference type="EMBL" id="VYZN01000050">
    <property type="protein sequence ID" value="KAE9527905.1"/>
    <property type="molecule type" value="Genomic_DNA"/>
</dbReference>
<evidence type="ECO:0000256" key="2">
    <source>
        <dbReference type="SAM" id="SignalP"/>
    </source>
</evidence>
<feature type="region of interest" description="Disordered" evidence="1">
    <location>
        <begin position="29"/>
        <end position="49"/>
    </location>
</feature>
<evidence type="ECO:0000313" key="4">
    <source>
        <dbReference type="EMBL" id="KAE9527905.1"/>
    </source>
</evidence>